<dbReference type="RefSeq" id="WP_115498937.1">
    <property type="nucleotide sequence ID" value="NZ_JACRTI010000011.1"/>
</dbReference>
<name>A0A3D8HG29_9BACT</name>
<evidence type="ECO:0000256" key="1">
    <source>
        <dbReference type="SAM" id="SignalP"/>
    </source>
</evidence>
<feature type="signal peptide" evidence="1">
    <location>
        <begin position="1"/>
        <end position="19"/>
    </location>
</feature>
<dbReference type="InterPro" id="IPR021958">
    <property type="entry name" value="DUF3575"/>
</dbReference>
<organism evidence="3 4">
    <name type="scientific">Parabacteroides acidifaciens</name>
    <dbReference type="NCBI Taxonomy" id="2290935"/>
    <lineage>
        <taxon>Bacteria</taxon>
        <taxon>Pseudomonadati</taxon>
        <taxon>Bacteroidota</taxon>
        <taxon>Bacteroidia</taxon>
        <taxon>Bacteroidales</taxon>
        <taxon>Tannerellaceae</taxon>
        <taxon>Parabacteroides</taxon>
    </lineage>
</organism>
<feature type="chain" id="PRO_5017735675" evidence="1">
    <location>
        <begin position="20"/>
        <end position="185"/>
    </location>
</feature>
<dbReference type="EMBL" id="QREV01000011">
    <property type="protein sequence ID" value="RDU49944.1"/>
    <property type="molecule type" value="Genomic_DNA"/>
</dbReference>
<evidence type="ECO:0000313" key="3">
    <source>
        <dbReference type="EMBL" id="RDU49944.1"/>
    </source>
</evidence>
<sequence>MKRLYFVFLCLCCALCARSQVVAVKTNLLYDATTTFNLGAEVAFNKHFSLDISGNYNPWTFSEDKSIKHWLVQPEVRYWLHERFNGHFFGVHGLYADYDVAGKTLLNVMKSGYAYDGNAYGGGLSYGYQLYLSPHWNIEFTAGVGYVRFKYDKTPFPSNQESEGSYRNNYFGPTKLGVSIIYIIK</sequence>
<evidence type="ECO:0000313" key="4">
    <source>
        <dbReference type="Proteomes" id="UP000256321"/>
    </source>
</evidence>
<reference evidence="3 4" key="1">
    <citation type="submission" date="2018-07" db="EMBL/GenBank/DDBJ databases">
        <title>Parabacteroides acidifaciens nov. sp., isolated from human feces.</title>
        <authorList>
            <person name="Wang Y.J."/>
        </authorList>
    </citation>
    <scope>NUCLEOTIDE SEQUENCE [LARGE SCALE GENOMIC DNA]</scope>
    <source>
        <strain evidence="3 4">426-9</strain>
    </source>
</reference>
<evidence type="ECO:0000313" key="5">
    <source>
        <dbReference type="Proteomes" id="UP000629596"/>
    </source>
</evidence>
<accession>A0A3D8HG29</accession>
<gene>
    <name evidence="3" type="ORF">DWU89_06970</name>
    <name evidence="2" type="ORF">H8784_06810</name>
</gene>
<reference evidence="2 5" key="2">
    <citation type="submission" date="2020-08" db="EMBL/GenBank/DDBJ databases">
        <title>Genome public.</title>
        <authorList>
            <person name="Liu C."/>
            <person name="Sun Q."/>
        </authorList>
    </citation>
    <scope>NUCLEOTIDE SEQUENCE [LARGE SCALE GENOMIC DNA]</scope>
    <source>
        <strain evidence="2 5">426_9</strain>
    </source>
</reference>
<dbReference type="EMBL" id="JACRTI010000011">
    <property type="protein sequence ID" value="MBC8601433.1"/>
    <property type="molecule type" value="Genomic_DNA"/>
</dbReference>
<proteinExistence type="predicted"/>
<protein>
    <submittedName>
        <fullName evidence="3">DUF3575 domain-containing protein</fullName>
    </submittedName>
</protein>
<dbReference type="Proteomes" id="UP000629596">
    <property type="component" value="Unassembled WGS sequence"/>
</dbReference>
<comment type="caution">
    <text evidence="3">The sequence shown here is derived from an EMBL/GenBank/DDBJ whole genome shotgun (WGS) entry which is preliminary data.</text>
</comment>
<evidence type="ECO:0000313" key="2">
    <source>
        <dbReference type="EMBL" id="MBC8601433.1"/>
    </source>
</evidence>
<keyword evidence="5" id="KW-1185">Reference proteome</keyword>
<dbReference type="AlphaFoldDB" id="A0A3D8HG29"/>
<keyword evidence="1" id="KW-0732">Signal</keyword>
<dbReference type="Pfam" id="PF12099">
    <property type="entry name" value="DUF3575"/>
    <property type="match status" value="1"/>
</dbReference>
<dbReference type="Proteomes" id="UP000256321">
    <property type="component" value="Unassembled WGS sequence"/>
</dbReference>